<dbReference type="PROSITE" id="PS50111">
    <property type="entry name" value="CHEMOTAXIS_TRANSDUC_2"/>
    <property type="match status" value="1"/>
</dbReference>
<dbReference type="PANTHER" id="PTHR32089:SF112">
    <property type="entry name" value="LYSOZYME-LIKE PROTEIN-RELATED"/>
    <property type="match status" value="1"/>
</dbReference>
<dbReference type="Pfam" id="PF00015">
    <property type="entry name" value="MCPsignal"/>
    <property type="match status" value="1"/>
</dbReference>
<reference evidence="4 5" key="2">
    <citation type="submission" date="2020-03" db="EMBL/GenBank/DDBJ databases">
        <title>Bacillus aquiflavi sp. nov., isolated from yellow water of strong flavor Chinese baijiu in Yibin region of China.</title>
        <authorList>
            <person name="Xie J."/>
        </authorList>
    </citation>
    <scope>NUCLEOTIDE SEQUENCE [LARGE SCALE GENOMIC DNA]</scope>
    <source>
        <strain evidence="4 5">Gsoil 114</strain>
    </source>
</reference>
<gene>
    <name evidence="4" type="ORF">G4D61_12325</name>
</gene>
<sequence>MMSKEKLETTHPILEAFLQVAPLLNELFPEDITIGICDTEKFLLSVPGKTFSLEIEFGTPLQEGDAITNAIRNKRIERAFVPEEIFGFPIIASAIPLFDGDQVIGGVGIGMSMKQYNTLFAIASKLSQAVEEVTTSVENLANSSSVFAENMNEINDQSNHVLLSVKEIEELATSVGKISNYSHILGLNASIEAARAGEYGRGFSVVAKEIQQLAGNSKKHANVIKESVQKIDQLIKNLDCSISNMNNETENQSNVTRQLLATMQEISSSAAVLTEIAKQTLEGN</sequence>
<dbReference type="SUPFAM" id="SSF58104">
    <property type="entry name" value="Methyl-accepting chemotaxis protein (MCP) signaling domain"/>
    <property type="match status" value="1"/>
</dbReference>
<reference evidence="4 5" key="1">
    <citation type="submission" date="2020-02" db="EMBL/GenBank/DDBJ databases">
        <authorList>
            <person name="Feng H."/>
        </authorList>
    </citation>
    <scope>NUCLEOTIDE SEQUENCE [LARGE SCALE GENOMIC DNA]</scope>
    <source>
        <strain evidence="4 5">Gsoil 114</strain>
    </source>
</reference>
<dbReference type="PANTHER" id="PTHR32089">
    <property type="entry name" value="METHYL-ACCEPTING CHEMOTAXIS PROTEIN MCPB"/>
    <property type="match status" value="1"/>
</dbReference>
<evidence type="ECO:0000313" key="4">
    <source>
        <dbReference type="EMBL" id="NEY20745.1"/>
    </source>
</evidence>
<dbReference type="GO" id="GO:0007165">
    <property type="term" value="P:signal transduction"/>
    <property type="evidence" value="ECO:0007669"/>
    <property type="project" value="UniProtKB-KW"/>
</dbReference>
<organism evidence="4 5">
    <name type="scientific">Heyndrickxia ginsengihumi</name>
    <dbReference type="NCBI Taxonomy" id="363870"/>
    <lineage>
        <taxon>Bacteria</taxon>
        <taxon>Bacillati</taxon>
        <taxon>Bacillota</taxon>
        <taxon>Bacilli</taxon>
        <taxon>Bacillales</taxon>
        <taxon>Bacillaceae</taxon>
        <taxon>Heyndrickxia</taxon>
    </lineage>
</organism>
<accession>A0A6M0P8X3</accession>
<proteinExistence type="predicted"/>
<comment type="caution">
    <text evidence="4">The sequence shown here is derived from an EMBL/GenBank/DDBJ whole genome shotgun (WGS) entry which is preliminary data.</text>
</comment>
<keyword evidence="1 2" id="KW-0807">Transducer</keyword>
<evidence type="ECO:0000259" key="3">
    <source>
        <dbReference type="PROSITE" id="PS50111"/>
    </source>
</evidence>
<dbReference type="GO" id="GO:0016020">
    <property type="term" value="C:membrane"/>
    <property type="evidence" value="ECO:0007669"/>
    <property type="project" value="InterPro"/>
</dbReference>
<dbReference type="InterPro" id="IPR029151">
    <property type="entry name" value="Sensor-like_sf"/>
</dbReference>
<keyword evidence="5" id="KW-1185">Reference proteome</keyword>
<dbReference type="AlphaFoldDB" id="A0A6M0P8X3"/>
<evidence type="ECO:0000256" key="1">
    <source>
        <dbReference type="ARBA" id="ARBA00023224"/>
    </source>
</evidence>
<dbReference type="SMART" id="SM00283">
    <property type="entry name" value="MA"/>
    <property type="match status" value="1"/>
</dbReference>
<dbReference type="EMBL" id="JAAIWK010000020">
    <property type="protein sequence ID" value="NEY20745.1"/>
    <property type="molecule type" value="Genomic_DNA"/>
</dbReference>
<dbReference type="Gene3D" id="1.10.287.950">
    <property type="entry name" value="Methyl-accepting chemotaxis protein"/>
    <property type="match status" value="1"/>
</dbReference>
<dbReference type="SUPFAM" id="SSF103190">
    <property type="entry name" value="Sensory domain-like"/>
    <property type="match status" value="1"/>
</dbReference>
<dbReference type="OrthoDB" id="9807021at2"/>
<protein>
    <submittedName>
        <fullName evidence="4">Methyl-accepting chemotaxis protein</fullName>
    </submittedName>
</protein>
<evidence type="ECO:0000256" key="2">
    <source>
        <dbReference type="PROSITE-ProRule" id="PRU00284"/>
    </source>
</evidence>
<feature type="domain" description="Methyl-accepting transducer" evidence="3">
    <location>
        <begin position="112"/>
        <end position="284"/>
    </location>
</feature>
<dbReference type="Proteomes" id="UP000476934">
    <property type="component" value="Unassembled WGS sequence"/>
</dbReference>
<dbReference type="InterPro" id="IPR004089">
    <property type="entry name" value="MCPsignal_dom"/>
</dbReference>
<name>A0A6M0P8X3_9BACI</name>
<evidence type="ECO:0000313" key="5">
    <source>
        <dbReference type="Proteomes" id="UP000476934"/>
    </source>
</evidence>